<proteinExistence type="inferred from homology"/>
<evidence type="ECO:0000259" key="8">
    <source>
        <dbReference type="Pfam" id="PF09335"/>
    </source>
</evidence>
<keyword evidence="4 7" id="KW-0812">Transmembrane</keyword>
<dbReference type="PANTHER" id="PTHR30353:SF0">
    <property type="entry name" value="TRANSMEMBRANE PROTEIN"/>
    <property type="match status" value="1"/>
</dbReference>
<dbReference type="InterPro" id="IPR032816">
    <property type="entry name" value="VTT_dom"/>
</dbReference>
<evidence type="ECO:0000256" key="6">
    <source>
        <dbReference type="ARBA" id="ARBA00023136"/>
    </source>
</evidence>
<feature type="transmembrane region" description="Helical" evidence="7">
    <location>
        <begin position="186"/>
        <end position="207"/>
    </location>
</feature>
<organism evidence="9 10">
    <name type="scientific">Asanoa ferruginea</name>
    <dbReference type="NCBI Taxonomy" id="53367"/>
    <lineage>
        <taxon>Bacteria</taxon>
        <taxon>Bacillati</taxon>
        <taxon>Actinomycetota</taxon>
        <taxon>Actinomycetes</taxon>
        <taxon>Micromonosporales</taxon>
        <taxon>Micromonosporaceae</taxon>
        <taxon>Asanoa</taxon>
    </lineage>
</organism>
<comment type="similarity">
    <text evidence="2 7">Belongs to the DedA family.</text>
</comment>
<dbReference type="RefSeq" id="WP_116068439.1">
    <property type="nucleotide sequence ID" value="NZ_BONB01000031.1"/>
</dbReference>
<evidence type="ECO:0000256" key="3">
    <source>
        <dbReference type="ARBA" id="ARBA00022475"/>
    </source>
</evidence>
<evidence type="ECO:0000313" key="10">
    <source>
        <dbReference type="Proteomes" id="UP000256913"/>
    </source>
</evidence>
<feature type="transmembrane region" description="Helical" evidence="7">
    <location>
        <begin position="12"/>
        <end position="31"/>
    </location>
</feature>
<feature type="transmembrane region" description="Helical" evidence="7">
    <location>
        <begin position="153"/>
        <end position="174"/>
    </location>
</feature>
<keyword evidence="3 7" id="KW-1003">Cell membrane</keyword>
<dbReference type="EMBL" id="QUMQ01000001">
    <property type="protein sequence ID" value="REF97014.1"/>
    <property type="molecule type" value="Genomic_DNA"/>
</dbReference>
<dbReference type="InterPro" id="IPR032818">
    <property type="entry name" value="DedA-like"/>
</dbReference>
<dbReference type="AlphaFoldDB" id="A0A3D9ZKC7"/>
<comment type="caution">
    <text evidence="9">The sequence shown here is derived from an EMBL/GenBank/DDBJ whole genome shotgun (WGS) entry which is preliminary data.</text>
</comment>
<sequence length="246" mass="25280">MADVLGTVTSPVSAYLLLLGLLIVDAFVPVIPTQAIMITGGALTAYGHLSLPTTIAVGAVGVIIGDWACYLLGRSTHHRTGPIARLRQRCGVQTEGVAKTAEQRGRARRAASKLTRGLREPGPLVILICRFVPGGRMAACFSAGRAQYPYKQFLLYQALAAVGWATYGTLVGHLGGSALTSSGWRLIVVAVVAAVVFAGAGWGLALWKPAALRGAPPVPPIPATAPAGATLDATGVRAASADAPPQ</sequence>
<dbReference type="PANTHER" id="PTHR30353">
    <property type="entry name" value="INNER MEMBRANE PROTEIN DEDA-RELATED"/>
    <property type="match status" value="1"/>
</dbReference>
<evidence type="ECO:0000256" key="4">
    <source>
        <dbReference type="ARBA" id="ARBA00022692"/>
    </source>
</evidence>
<dbReference type="GO" id="GO:0005886">
    <property type="term" value="C:plasma membrane"/>
    <property type="evidence" value="ECO:0007669"/>
    <property type="project" value="UniProtKB-SubCell"/>
</dbReference>
<evidence type="ECO:0000256" key="2">
    <source>
        <dbReference type="ARBA" id="ARBA00010792"/>
    </source>
</evidence>
<comment type="subcellular location">
    <subcellularLocation>
        <location evidence="1 7">Cell membrane</location>
        <topology evidence="1 7">Multi-pass membrane protein</topology>
    </subcellularLocation>
</comment>
<keyword evidence="10" id="KW-1185">Reference proteome</keyword>
<keyword evidence="5 7" id="KW-1133">Transmembrane helix</keyword>
<feature type="domain" description="VTT" evidence="8">
    <location>
        <begin position="31"/>
        <end position="173"/>
    </location>
</feature>
<feature type="transmembrane region" description="Helical" evidence="7">
    <location>
        <begin position="51"/>
        <end position="73"/>
    </location>
</feature>
<gene>
    <name evidence="9" type="ORF">DFJ67_3009</name>
</gene>
<dbReference type="Proteomes" id="UP000256913">
    <property type="component" value="Unassembled WGS sequence"/>
</dbReference>
<reference evidence="9 10" key="1">
    <citation type="submission" date="2018-08" db="EMBL/GenBank/DDBJ databases">
        <title>Sequencing the genomes of 1000 actinobacteria strains.</title>
        <authorList>
            <person name="Klenk H.-P."/>
        </authorList>
    </citation>
    <scope>NUCLEOTIDE SEQUENCE [LARGE SCALE GENOMIC DNA]</scope>
    <source>
        <strain evidence="9 10">DSM 44099</strain>
    </source>
</reference>
<dbReference type="OrthoDB" id="9813426at2"/>
<evidence type="ECO:0000256" key="1">
    <source>
        <dbReference type="ARBA" id="ARBA00004651"/>
    </source>
</evidence>
<name>A0A3D9ZKC7_9ACTN</name>
<evidence type="ECO:0000256" key="5">
    <source>
        <dbReference type="ARBA" id="ARBA00022989"/>
    </source>
</evidence>
<evidence type="ECO:0000313" key="9">
    <source>
        <dbReference type="EMBL" id="REF97014.1"/>
    </source>
</evidence>
<evidence type="ECO:0000256" key="7">
    <source>
        <dbReference type="RuleBase" id="RU367016"/>
    </source>
</evidence>
<accession>A0A3D9ZKC7</accession>
<dbReference type="Pfam" id="PF09335">
    <property type="entry name" value="VTT_dom"/>
    <property type="match status" value="1"/>
</dbReference>
<keyword evidence="6 7" id="KW-0472">Membrane</keyword>
<protein>
    <submittedName>
        <fullName evidence="9">Membrane protein DedA with SNARE-associated domain</fullName>
    </submittedName>
</protein>